<comment type="caution">
    <text evidence="2">The sequence shown here is derived from an EMBL/GenBank/DDBJ whole genome shotgun (WGS) entry which is preliminary data.</text>
</comment>
<evidence type="ECO:0000313" key="2">
    <source>
        <dbReference type="EMBL" id="EST35467.1"/>
    </source>
</evidence>
<dbReference type="InterPro" id="IPR009081">
    <property type="entry name" value="PP-bd_ACP"/>
</dbReference>
<dbReference type="Gene3D" id="1.10.1200.10">
    <property type="entry name" value="ACP-like"/>
    <property type="match status" value="1"/>
</dbReference>
<dbReference type="HOGENOM" id="CLU_185062_0_0_11"/>
<dbReference type="EMBL" id="AWQX01000051">
    <property type="protein sequence ID" value="EST35467.1"/>
    <property type="molecule type" value="Genomic_DNA"/>
</dbReference>
<dbReference type="PROSITE" id="PS50075">
    <property type="entry name" value="CARRIER"/>
    <property type="match status" value="1"/>
</dbReference>
<accession>V6KTK0</accession>
<evidence type="ECO:0000259" key="1">
    <source>
        <dbReference type="PROSITE" id="PS50075"/>
    </source>
</evidence>
<dbReference type="InterPro" id="IPR036736">
    <property type="entry name" value="ACP-like_sf"/>
</dbReference>
<dbReference type="Proteomes" id="UP000017984">
    <property type="component" value="Chromosome"/>
</dbReference>
<dbReference type="OrthoDB" id="8778689at2"/>
<sequence>MATKTEQLRAWLTGLHQEPVTVDDETDLIESGLVTSLQFVQMVMEIERIHGTKLEPGVITIEKMRTVKAIEEAVFQPQPEAV</sequence>
<dbReference type="AlphaFoldDB" id="V6KTK0"/>
<proteinExistence type="predicted"/>
<organism evidence="2 3">
    <name type="scientific">Streptomyces roseochromogenus subsp. oscitans DS 12.976</name>
    <dbReference type="NCBI Taxonomy" id="1352936"/>
    <lineage>
        <taxon>Bacteria</taxon>
        <taxon>Bacillati</taxon>
        <taxon>Actinomycetota</taxon>
        <taxon>Actinomycetes</taxon>
        <taxon>Kitasatosporales</taxon>
        <taxon>Streptomycetaceae</taxon>
        <taxon>Streptomyces</taxon>
    </lineage>
</organism>
<name>V6KTK0_STRRC</name>
<dbReference type="Pfam" id="PF00550">
    <property type="entry name" value="PP-binding"/>
    <property type="match status" value="1"/>
</dbReference>
<protein>
    <recommendedName>
        <fullName evidence="1">Carrier domain-containing protein</fullName>
    </recommendedName>
</protein>
<dbReference type="PATRIC" id="fig|1352936.5.peg.1249"/>
<evidence type="ECO:0000313" key="3">
    <source>
        <dbReference type="Proteomes" id="UP000017984"/>
    </source>
</evidence>
<dbReference type="SUPFAM" id="SSF47336">
    <property type="entry name" value="ACP-like"/>
    <property type="match status" value="1"/>
</dbReference>
<keyword evidence="3" id="KW-1185">Reference proteome</keyword>
<reference evidence="2 3" key="1">
    <citation type="journal article" date="2014" name="Genome Announc.">
        <title>Draft Genome Sequence of Streptomyces roseochromogenes subsp. oscitans DS 12.976, Producer of the Aminocoumarin Antibiotic Clorobiocin.</title>
        <authorList>
            <person name="Ruckert C."/>
            <person name="Kalinowski J."/>
            <person name="Heide L."/>
            <person name="Apel A.K."/>
        </authorList>
    </citation>
    <scope>NUCLEOTIDE SEQUENCE [LARGE SCALE GENOMIC DNA]</scope>
    <source>
        <strain evidence="2 3">DS 12.976</strain>
    </source>
</reference>
<gene>
    <name evidence="2" type="ORF">M878_05800</name>
</gene>
<feature type="domain" description="Carrier" evidence="1">
    <location>
        <begin position="1"/>
        <end position="78"/>
    </location>
</feature>
<dbReference type="STRING" id="1352936.M878_05800"/>
<dbReference type="RefSeq" id="WP_023545161.1">
    <property type="nucleotide sequence ID" value="NZ_CM002285.1"/>
</dbReference>